<keyword evidence="5" id="KW-0698">rRNA processing</keyword>
<keyword evidence="15" id="KW-1185">Reference proteome</keyword>
<evidence type="ECO:0000259" key="13">
    <source>
        <dbReference type="Pfam" id="PF20260"/>
    </source>
</evidence>
<dbReference type="OMA" id="ERPECTI"/>
<evidence type="ECO:0000256" key="4">
    <source>
        <dbReference type="ARBA" id="ARBA00022490"/>
    </source>
</evidence>
<keyword evidence="6" id="KW-0489">Methyltransferase</keyword>
<evidence type="ECO:0000256" key="3">
    <source>
        <dbReference type="ARBA" id="ARBA00012328"/>
    </source>
</evidence>
<reference evidence="14" key="1">
    <citation type="submission" date="2021-05" db="EMBL/GenBank/DDBJ databases">
        <title>The genome of the haptophyte Pavlova lutheri (Diacronema luteri, Pavlovales) - a model for lipid biosynthesis in eukaryotic algae.</title>
        <authorList>
            <person name="Hulatt C.J."/>
            <person name="Posewitz M.C."/>
        </authorList>
    </citation>
    <scope>NUCLEOTIDE SEQUENCE</scope>
    <source>
        <strain evidence="14">NIVA-4/92</strain>
    </source>
</reference>
<accession>A0A8J5XVZ0</accession>
<dbReference type="InterPro" id="IPR006700">
    <property type="entry name" value="RsmE"/>
</dbReference>
<dbReference type="SUPFAM" id="SSF88697">
    <property type="entry name" value="PUA domain-like"/>
    <property type="match status" value="1"/>
</dbReference>
<dbReference type="Pfam" id="PF20260">
    <property type="entry name" value="PUA_4"/>
    <property type="match status" value="1"/>
</dbReference>
<dbReference type="OrthoDB" id="6407992at2759"/>
<dbReference type="InterPro" id="IPR046887">
    <property type="entry name" value="RsmE_PUA-like"/>
</dbReference>
<comment type="caution">
    <text evidence="14">The sequence shown here is derived from an EMBL/GenBank/DDBJ whole genome shotgun (WGS) entry which is preliminary data.</text>
</comment>
<dbReference type="CDD" id="cd18084">
    <property type="entry name" value="RsmE-like"/>
    <property type="match status" value="1"/>
</dbReference>
<dbReference type="GO" id="GO:0070475">
    <property type="term" value="P:rRNA base methylation"/>
    <property type="evidence" value="ECO:0007669"/>
    <property type="project" value="TreeGrafter"/>
</dbReference>
<name>A0A8J5XVZ0_DIALT</name>
<dbReference type="Proteomes" id="UP000751190">
    <property type="component" value="Unassembled WGS sequence"/>
</dbReference>
<dbReference type="GO" id="GO:0070042">
    <property type="term" value="F:rRNA (uridine-N3-)-methyltransferase activity"/>
    <property type="evidence" value="ECO:0007669"/>
    <property type="project" value="TreeGrafter"/>
</dbReference>
<organism evidence="14 15">
    <name type="scientific">Diacronema lutheri</name>
    <name type="common">Unicellular marine alga</name>
    <name type="synonym">Monochrysis lutheri</name>
    <dbReference type="NCBI Taxonomy" id="2081491"/>
    <lineage>
        <taxon>Eukaryota</taxon>
        <taxon>Haptista</taxon>
        <taxon>Haptophyta</taxon>
        <taxon>Pavlovophyceae</taxon>
        <taxon>Pavlovales</taxon>
        <taxon>Pavlovaceae</taxon>
        <taxon>Diacronema</taxon>
    </lineage>
</organism>
<comment type="subcellular location">
    <subcellularLocation>
        <location evidence="1">Cytoplasm</location>
    </subcellularLocation>
</comment>
<dbReference type="Pfam" id="PF04452">
    <property type="entry name" value="Methyltrans_RNA"/>
    <property type="match status" value="1"/>
</dbReference>
<dbReference type="Gene3D" id="3.40.1280.10">
    <property type="match status" value="1"/>
</dbReference>
<feature type="signal peptide" evidence="11">
    <location>
        <begin position="1"/>
        <end position="30"/>
    </location>
</feature>
<feature type="domain" description="Ribosomal RNA small subunit methyltransferase E PUA-like" evidence="13">
    <location>
        <begin position="51"/>
        <end position="93"/>
    </location>
</feature>
<dbReference type="NCBIfam" id="TIGR00046">
    <property type="entry name" value="RsmE family RNA methyltransferase"/>
    <property type="match status" value="1"/>
</dbReference>
<dbReference type="InterPro" id="IPR029028">
    <property type="entry name" value="Alpha/beta_knot_MTases"/>
</dbReference>
<keyword evidence="11" id="KW-0732">Signal</keyword>
<dbReference type="PANTHER" id="PTHR30027:SF3">
    <property type="entry name" value="16S RRNA (URACIL(1498)-N(3))-METHYLTRANSFERASE"/>
    <property type="match status" value="1"/>
</dbReference>
<comment type="catalytic activity">
    <reaction evidence="10">
        <text>uridine(1498) in 16S rRNA + S-adenosyl-L-methionine = N(3)-methyluridine(1498) in 16S rRNA + S-adenosyl-L-homocysteine + H(+)</text>
        <dbReference type="Rhea" id="RHEA:42920"/>
        <dbReference type="Rhea" id="RHEA-COMP:10283"/>
        <dbReference type="Rhea" id="RHEA-COMP:10284"/>
        <dbReference type="ChEBI" id="CHEBI:15378"/>
        <dbReference type="ChEBI" id="CHEBI:57856"/>
        <dbReference type="ChEBI" id="CHEBI:59789"/>
        <dbReference type="ChEBI" id="CHEBI:65315"/>
        <dbReference type="ChEBI" id="CHEBI:74502"/>
        <dbReference type="EC" id="2.1.1.193"/>
    </reaction>
</comment>
<feature type="chain" id="PRO_5035209338" description="16S rRNA (uracil(1498)-N(3))-methyltransferase" evidence="11">
    <location>
        <begin position="31"/>
        <end position="275"/>
    </location>
</feature>
<proteinExistence type="inferred from homology"/>
<evidence type="ECO:0000256" key="10">
    <source>
        <dbReference type="ARBA" id="ARBA00047944"/>
    </source>
</evidence>
<dbReference type="SUPFAM" id="SSF75217">
    <property type="entry name" value="alpha/beta knot"/>
    <property type="match status" value="1"/>
</dbReference>
<evidence type="ECO:0000313" key="14">
    <source>
        <dbReference type="EMBL" id="KAG8469487.1"/>
    </source>
</evidence>
<evidence type="ECO:0000256" key="9">
    <source>
        <dbReference type="ARBA" id="ARBA00025699"/>
    </source>
</evidence>
<evidence type="ECO:0000313" key="15">
    <source>
        <dbReference type="Proteomes" id="UP000751190"/>
    </source>
</evidence>
<dbReference type="Gene3D" id="2.40.240.20">
    <property type="entry name" value="Hypothetical PUA domain-like, domain 1"/>
    <property type="match status" value="1"/>
</dbReference>
<evidence type="ECO:0000256" key="5">
    <source>
        <dbReference type="ARBA" id="ARBA00022552"/>
    </source>
</evidence>
<gene>
    <name evidence="14" type="ORF">KFE25_005942</name>
</gene>
<dbReference type="EMBL" id="JAGTXO010000002">
    <property type="protein sequence ID" value="KAG8469487.1"/>
    <property type="molecule type" value="Genomic_DNA"/>
</dbReference>
<keyword evidence="8" id="KW-0949">S-adenosyl-L-methionine</keyword>
<dbReference type="EC" id="2.1.1.193" evidence="3"/>
<keyword evidence="4" id="KW-0963">Cytoplasm</keyword>
<keyword evidence="7" id="KW-0808">Transferase</keyword>
<evidence type="ECO:0000256" key="1">
    <source>
        <dbReference type="ARBA" id="ARBA00004496"/>
    </source>
</evidence>
<dbReference type="InterPro" id="IPR046886">
    <property type="entry name" value="RsmE_MTase_dom"/>
</dbReference>
<dbReference type="AlphaFoldDB" id="A0A8J5XVZ0"/>
<protein>
    <recommendedName>
        <fullName evidence="3">16S rRNA (uracil(1498)-N(3))-methyltransferase</fullName>
        <ecNumber evidence="3">2.1.1.193</ecNumber>
    </recommendedName>
</protein>
<evidence type="ECO:0000256" key="2">
    <source>
        <dbReference type="ARBA" id="ARBA00005528"/>
    </source>
</evidence>
<dbReference type="GO" id="GO:0005737">
    <property type="term" value="C:cytoplasm"/>
    <property type="evidence" value="ECO:0007669"/>
    <property type="project" value="UniProtKB-SubCell"/>
</dbReference>
<evidence type="ECO:0000256" key="11">
    <source>
        <dbReference type="SAM" id="SignalP"/>
    </source>
</evidence>
<evidence type="ECO:0000256" key="6">
    <source>
        <dbReference type="ARBA" id="ARBA00022603"/>
    </source>
</evidence>
<sequence>MRWHGRVRAHAAKKRAALLLLSTAASLGSAAKPRCRLFVESRIAQGARVQLSDAQQHYLLSVMRVRDREPVLLFDGISGEWLATVDHTGRRTCASTPLEQTRPQDGPTLAVSLHFALLKPKRLALLVEKATELGVHALQPLVTARTVVREVSLDKLRATAVEAAEQCGRLSVPLVLPPLTGVEACLHSARGAVGSHVFACDERPECTIRLDDALAAAAASGPLRAAAFVVGPEGGFAPDEFALLRGGAQLVSLGPNVLRSETAALSALSIMHMRM</sequence>
<dbReference type="PIRSF" id="PIRSF015601">
    <property type="entry name" value="MTase_slr0722"/>
    <property type="match status" value="1"/>
</dbReference>
<evidence type="ECO:0000259" key="12">
    <source>
        <dbReference type="Pfam" id="PF04452"/>
    </source>
</evidence>
<comment type="similarity">
    <text evidence="2">Belongs to the RNA methyltransferase RsmE family.</text>
</comment>
<dbReference type="PANTHER" id="PTHR30027">
    <property type="entry name" value="RIBOSOMAL RNA SMALL SUBUNIT METHYLTRANSFERASE E"/>
    <property type="match status" value="1"/>
</dbReference>
<dbReference type="InterPro" id="IPR029026">
    <property type="entry name" value="tRNA_m1G_MTases_N"/>
</dbReference>
<dbReference type="InterPro" id="IPR015947">
    <property type="entry name" value="PUA-like_sf"/>
</dbReference>
<evidence type="ECO:0000256" key="8">
    <source>
        <dbReference type="ARBA" id="ARBA00022691"/>
    </source>
</evidence>
<evidence type="ECO:0000256" key="7">
    <source>
        <dbReference type="ARBA" id="ARBA00022679"/>
    </source>
</evidence>
<feature type="domain" description="Ribosomal RNA small subunit methyltransferase E methyltransferase" evidence="12">
    <location>
        <begin position="109"/>
        <end position="271"/>
    </location>
</feature>
<comment type="function">
    <text evidence="9">Specifically methylates the N3 position of the uracil ring of uridine 1498 (m3U1498) in 16S rRNA. Acts on the fully assembled 30S ribosomal subunit.</text>
</comment>